<evidence type="ECO:0000256" key="10">
    <source>
        <dbReference type="ARBA" id="ARBA00022729"/>
    </source>
</evidence>
<evidence type="ECO:0000256" key="5">
    <source>
        <dbReference type="ARBA" id="ARBA00014116"/>
    </source>
</evidence>
<evidence type="ECO:0000256" key="13">
    <source>
        <dbReference type="ARBA" id="ARBA00022833"/>
    </source>
</evidence>
<dbReference type="InterPro" id="IPR007484">
    <property type="entry name" value="Peptidase_M28"/>
</dbReference>
<dbReference type="PANTHER" id="PTHR12053:SF3">
    <property type="entry name" value="CARBOXYPEPTIDASE Q"/>
    <property type="match status" value="1"/>
</dbReference>
<dbReference type="AlphaFoldDB" id="A0A1B3BC64"/>
<dbReference type="SUPFAM" id="SSF53187">
    <property type="entry name" value="Zn-dependent exopeptidases"/>
    <property type="match status" value="1"/>
</dbReference>
<evidence type="ECO:0000256" key="18">
    <source>
        <dbReference type="ARBA" id="ARBA00023228"/>
    </source>
</evidence>
<evidence type="ECO:0000256" key="14">
    <source>
        <dbReference type="ARBA" id="ARBA00023034"/>
    </source>
</evidence>
<evidence type="ECO:0000259" key="22">
    <source>
        <dbReference type="Pfam" id="PF04389"/>
    </source>
</evidence>
<keyword evidence="24" id="KW-1185">Reference proteome</keyword>
<keyword evidence="17" id="KW-0325">Glycoprotein</keyword>
<dbReference type="Proteomes" id="UP000094147">
    <property type="component" value="Chromosome"/>
</dbReference>
<dbReference type="GO" id="GO:0070573">
    <property type="term" value="F:metallodipeptidase activity"/>
    <property type="evidence" value="ECO:0007669"/>
    <property type="project" value="InterPro"/>
</dbReference>
<dbReference type="GO" id="GO:0046872">
    <property type="term" value="F:metal ion binding"/>
    <property type="evidence" value="ECO:0007669"/>
    <property type="project" value="UniProtKB-KW"/>
</dbReference>
<dbReference type="KEGG" id="ksd:KS2013_1680"/>
<evidence type="ECO:0000256" key="19">
    <source>
        <dbReference type="ARBA" id="ARBA00025833"/>
    </source>
</evidence>
<evidence type="ECO:0000256" key="21">
    <source>
        <dbReference type="SAM" id="SignalP"/>
    </source>
</evidence>
<dbReference type="GO" id="GO:0004180">
    <property type="term" value="F:carboxypeptidase activity"/>
    <property type="evidence" value="ECO:0007669"/>
    <property type="project" value="UniProtKB-KW"/>
</dbReference>
<keyword evidence="14" id="KW-0333">Golgi apparatus</keyword>
<keyword evidence="15" id="KW-0482">Metalloprotease</keyword>
<evidence type="ECO:0000256" key="17">
    <source>
        <dbReference type="ARBA" id="ARBA00023180"/>
    </source>
</evidence>
<accession>A0A1B3BC64</accession>
<dbReference type="EMBL" id="CP012418">
    <property type="protein sequence ID" value="AOE50390.1"/>
    <property type="molecule type" value="Genomic_DNA"/>
</dbReference>
<feature type="domain" description="Peptidase M28" evidence="22">
    <location>
        <begin position="265"/>
        <end position="450"/>
    </location>
</feature>
<dbReference type="Pfam" id="PF04389">
    <property type="entry name" value="Peptidase_M28"/>
    <property type="match status" value="1"/>
</dbReference>
<keyword evidence="6" id="KW-0964">Secreted</keyword>
<proteinExistence type="predicted"/>
<evidence type="ECO:0000256" key="2">
    <source>
        <dbReference type="ARBA" id="ARBA00004371"/>
    </source>
</evidence>
<evidence type="ECO:0000256" key="4">
    <source>
        <dbReference type="ARBA" id="ARBA00004613"/>
    </source>
</evidence>
<keyword evidence="12" id="KW-0256">Endoplasmic reticulum</keyword>
<keyword evidence="18" id="KW-0458">Lysosome</keyword>
<dbReference type="GO" id="GO:0005576">
    <property type="term" value="C:extracellular region"/>
    <property type="evidence" value="ECO:0007669"/>
    <property type="project" value="UniProtKB-SubCell"/>
</dbReference>
<organism evidence="23 24">
    <name type="scientific">Kangiella sediminilitoris</name>
    <dbReference type="NCBI Taxonomy" id="1144748"/>
    <lineage>
        <taxon>Bacteria</taxon>
        <taxon>Pseudomonadati</taxon>
        <taxon>Pseudomonadota</taxon>
        <taxon>Gammaproteobacteria</taxon>
        <taxon>Kangiellales</taxon>
        <taxon>Kangiellaceae</taxon>
        <taxon>Kangiella</taxon>
    </lineage>
</organism>
<gene>
    <name evidence="23" type="ORF">KS2013_1680</name>
</gene>
<evidence type="ECO:0000256" key="11">
    <source>
        <dbReference type="ARBA" id="ARBA00022801"/>
    </source>
</evidence>
<dbReference type="PANTHER" id="PTHR12053">
    <property type="entry name" value="PROTEASE FAMILY M28 PLASMA GLUTAMATE CARBOXYPEPTIDASE-RELATED"/>
    <property type="match status" value="1"/>
</dbReference>
<dbReference type="Gene3D" id="3.50.30.30">
    <property type="match status" value="1"/>
</dbReference>
<keyword evidence="9" id="KW-0479">Metal-binding</keyword>
<evidence type="ECO:0000256" key="1">
    <source>
        <dbReference type="ARBA" id="ARBA00004240"/>
    </source>
</evidence>
<evidence type="ECO:0000313" key="23">
    <source>
        <dbReference type="EMBL" id="AOE50390.1"/>
    </source>
</evidence>
<keyword evidence="13" id="KW-0862">Zinc</keyword>
<dbReference type="Gene3D" id="3.40.630.10">
    <property type="entry name" value="Zn peptidases"/>
    <property type="match status" value="1"/>
</dbReference>
<feature type="chain" id="PRO_5008544170" description="Carboxypeptidase Q" evidence="21">
    <location>
        <begin position="25"/>
        <end position="473"/>
    </location>
</feature>
<reference evidence="24" key="1">
    <citation type="submission" date="2015-08" db="EMBL/GenBank/DDBJ databases">
        <authorList>
            <person name="Kim K.M."/>
        </authorList>
    </citation>
    <scope>NUCLEOTIDE SEQUENCE [LARGE SCALE GENOMIC DNA]</scope>
    <source>
        <strain evidence="24">KCTC 23892</strain>
    </source>
</reference>
<comment type="subcellular location">
    <subcellularLocation>
        <location evidence="1">Endoplasmic reticulum</location>
    </subcellularLocation>
    <subcellularLocation>
        <location evidence="3">Golgi apparatus</location>
    </subcellularLocation>
    <subcellularLocation>
        <location evidence="2">Lysosome</location>
    </subcellularLocation>
    <subcellularLocation>
        <location evidence="4">Secreted</location>
    </subcellularLocation>
</comment>
<name>A0A1B3BC64_9GAMM</name>
<evidence type="ECO:0000256" key="6">
    <source>
        <dbReference type="ARBA" id="ARBA00022525"/>
    </source>
</evidence>
<dbReference type="GO" id="GO:0006508">
    <property type="term" value="P:proteolysis"/>
    <property type="evidence" value="ECO:0007669"/>
    <property type="project" value="UniProtKB-KW"/>
</dbReference>
<evidence type="ECO:0000256" key="8">
    <source>
        <dbReference type="ARBA" id="ARBA00022670"/>
    </source>
</evidence>
<evidence type="ECO:0000256" key="9">
    <source>
        <dbReference type="ARBA" id="ARBA00022723"/>
    </source>
</evidence>
<sequence precursor="true">MTLKSLLLGVVSVIALSGNYSALADDVPSISEDALKVAAELRDEALKSSKGYDIVESLTTEVGPRMAGTPGDAAAVKWGVAKLEELGFDKVWTEPVTFPTWKRGIETAEVVAPYPQPLVITALGFSVGTPEDGLTAELVEFDDLAALEASEEDSAKGKIVFIKNRMKRAKDGSGYGPAVSARTRGASEAAKKGAVGILIRSIGTDSDRMAHTGVMNYEEGIKKIPAAALSAPDADLLENMLRRGKPVIVKMTIGAKQGKEYTSHNVIGEITGSEKPEEYVIIGGHLDSWDLGTGAIDDGAGIAITTAAAELIGRLPERPKRSIRVIMFANEEQGLLGGKAYAKAHKDKLDNIITAAESDFGADRIWRIDSKVKKEALPVVMEIANLLKPLGIEYGNNKAGGGPDLIPLRQLGISVFSLRQDGMDYFDYHHTPNDTLDKIDPEALDQNTAAYVVLAYIAAQMEGDFGGGFTKEQ</sequence>
<evidence type="ECO:0000256" key="12">
    <source>
        <dbReference type="ARBA" id="ARBA00022824"/>
    </source>
</evidence>
<evidence type="ECO:0000256" key="7">
    <source>
        <dbReference type="ARBA" id="ARBA00022645"/>
    </source>
</evidence>
<protein>
    <recommendedName>
        <fullName evidence="5">Carboxypeptidase Q</fullName>
    </recommendedName>
    <alternativeName>
        <fullName evidence="20">Plasma glutamate carboxypeptidase</fullName>
    </alternativeName>
</protein>
<keyword evidence="11" id="KW-0378">Hydrolase</keyword>
<dbReference type="InterPro" id="IPR039866">
    <property type="entry name" value="CPQ"/>
</dbReference>
<evidence type="ECO:0000256" key="16">
    <source>
        <dbReference type="ARBA" id="ARBA00023145"/>
    </source>
</evidence>
<dbReference type="RefSeq" id="WP_068992480.1">
    <property type="nucleotide sequence ID" value="NZ_CP012418.1"/>
</dbReference>
<keyword evidence="16" id="KW-0865">Zymogen</keyword>
<dbReference type="STRING" id="1144748.KS2013_1680"/>
<evidence type="ECO:0000256" key="15">
    <source>
        <dbReference type="ARBA" id="ARBA00023049"/>
    </source>
</evidence>
<dbReference type="GO" id="GO:0005764">
    <property type="term" value="C:lysosome"/>
    <property type="evidence" value="ECO:0007669"/>
    <property type="project" value="UniProtKB-SubCell"/>
</dbReference>
<feature type="signal peptide" evidence="21">
    <location>
        <begin position="1"/>
        <end position="24"/>
    </location>
</feature>
<keyword evidence="7" id="KW-0121">Carboxypeptidase</keyword>
<comment type="subunit">
    <text evidence="19">Homodimer. The monomeric form is inactive while the homodimer is active.</text>
</comment>
<evidence type="ECO:0000256" key="3">
    <source>
        <dbReference type="ARBA" id="ARBA00004555"/>
    </source>
</evidence>
<dbReference type="PATRIC" id="fig|1144748.3.peg.1694"/>
<keyword evidence="10 21" id="KW-0732">Signal</keyword>
<evidence type="ECO:0000313" key="24">
    <source>
        <dbReference type="Proteomes" id="UP000094147"/>
    </source>
</evidence>
<evidence type="ECO:0000256" key="20">
    <source>
        <dbReference type="ARBA" id="ARBA00033328"/>
    </source>
</evidence>
<keyword evidence="8" id="KW-0645">Protease</keyword>